<dbReference type="GeneID" id="41718052"/>
<evidence type="ECO:0000256" key="1">
    <source>
        <dbReference type="ARBA" id="ARBA00022980"/>
    </source>
</evidence>
<evidence type="ECO:0000313" key="7">
    <source>
        <dbReference type="Proteomes" id="UP000325030"/>
    </source>
</evidence>
<evidence type="ECO:0000313" key="6">
    <source>
        <dbReference type="Proteomes" id="UP000322983"/>
    </source>
</evidence>
<dbReference type="STRING" id="1294262.GCA_001316085_00277"/>
<dbReference type="GO" id="GO:1990904">
    <property type="term" value="C:ribonucleoprotein complex"/>
    <property type="evidence" value="ECO:0007669"/>
    <property type="project" value="UniProtKB-KW"/>
</dbReference>
<dbReference type="OrthoDB" id="30639at2157"/>
<dbReference type="AlphaFoldDB" id="A0A510E3U3"/>
<keyword evidence="1 3" id="KW-0689">Ribosomal protein</keyword>
<dbReference type="InterPro" id="IPR001593">
    <property type="entry name" value="Ribosomal_eS1"/>
</dbReference>
<reference evidence="5 6" key="2">
    <citation type="journal article" date="2020" name="Int. J. Syst. Evol. Microbiol.">
        <title>Sulfuracidifex tepidarius gen. nov., sp. nov. and transfer of Sulfolobus metallicus Huber and Stetter 1992 to the genus Sulfuracidifex as Sulfuracidifex metallicus comb. nov.</title>
        <authorList>
            <person name="Itoh T."/>
            <person name="Miura T."/>
            <person name="Sakai H.D."/>
            <person name="Kato S."/>
            <person name="Ohkuma M."/>
            <person name="Takashina T."/>
        </authorList>
    </citation>
    <scope>NUCLEOTIDE SEQUENCE</scope>
    <source>
        <strain evidence="4 6">IC-006</strain>
        <strain evidence="5">IC-007</strain>
    </source>
</reference>
<sequence>MSSKGTAVKDKWKMKKWFTIIAPKMFGEVPLGSTPATEAGYVPKRKVETTLYDLTGDFSLVHIHVYFQAATVNGDKVFSRFYGHELSRDYTRSLIRRKSSKVNAIVDVTTKDGYQMRIKGLALTTYKCHRSQMSAIRKIMADLIVKEASEMTFDDLVQSVVFGKMANDLFDACKKIYPLRKVEIEKTKLLKVPDKQSLVNESSIASSG</sequence>
<protein>
    <recommendedName>
        <fullName evidence="3">Small ribosomal subunit protein eS1</fullName>
    </recommendedName>
</protein>
<dbReference type="GO" id="GO:0005840">
    <property type="term" value="C:ribosome"/>
    <property type="evidence" value="ECO:0007669"/>
    <property type="project" value="UniProtKB-KW"/>
</dbReference>
<dbReference type="Proteomes" id="UP000325030">
    <property type="component" value="Chromosome"/>
</dbReference>
<gene>
    <name evidence="3" type="primary">rps3ae</name>
    <name evidence="4" type="ORF">IC006_1738</name>
    <name evidence="5" type="ORF">IC007_1716</name>
</gene>
<dbReference type="InterPro" id="IPR030838">
    <property type="entry name" value="Ribosomal_eS1_arc"/>
</dbReference>
<accession>A0A510E3U3</accession>
<reference evidence="7" key="1">
    <citation type="submission" date="2018-09" db="EMBL/GenBank/DDBJ databases">
        <title>Complete Genome Sequencing of Sulfolobus sp. JCM 16834.</title>
        <authorList>
            <person name="Kato S."/>
            <person name="Itoh T."/>
            <person name="Ohkuma M."/>
        </authorList>
    </citation>
    <scope>NUCLEOTIDE SEQUENCE [LARGE SCALE GENOMIC DNA]</scope>
    <source>
        <strain evidence="7">IC-007</strain>
    </source>
</reference>
<accession>A0A510DW21</accession>
<comment type="similarity">
    <text evidence="3">Belongs to the eukaryotic ribosomal protein eS1 family.</text>
</comment>
<evidence type="ECO:0000256" key="3">
    <source>
        <dbReference type="HAMAP-Rule" id="MF_00359"/>
    </source>
</evidence>
<dbReference type="Pfam" id="PF01015">
    <property type="entry name" value="Ribosomal_S3Ae"/>
    <property type="match status" value="1"/>
</dbReference>
<dbReference type="EMBL" id="AP018929">
    <property type="protein sequence ID" value="BBG24426.1"/>
    <property type="molecule type" value="Genomic_DNA"/>
</dbReference>
<keyword evidence="6" id="KW-1185">Reference proteome</keyword>
<dbReference type="EMBL" id="AP018930">
    <property type="protein sequence ID" value="BBG27184.1"/>
    <property type="molecule type" value="Genomic_DNA"/>
</dbReference>
<dbReference type="NCBIfam" id="NF003142">
    <property type="entry name" value="PRK04057.1"/>
    <property type="match status" value="1"/>
</dbReference>
<dbReference type="SMART" id="SM01397">
    <property type="entry name" value="Ribosomal_S3Ae"/>
    <property type="match status" value="1"/>
</dbReference>
<dbReference type="PANTHER" id="PTHR11830">
    <property type="entry name" value="40S RIBOSOMAL PROTEIN S3A"/>
    <property type="match status" value="1"/>
</dbReference>
<dbReference type="Proteomes" id="UP000322983">
    <property type="component" value="Chromosome"/>
</dbReference>
<dbReference type="GO" id="GO:0006412">
    <property type="term" value="P:translation"/>
    <property type="evidence" value="ECO:0007669"/>
    <property type="project" value="UniProtKB-UniRule"/>
</dbReference>
<dbReference type="HAMAP" id="MF_00359">
    <property type="entry name" value="Ribosomal_eS1"/>
    <property type="match status" value="1"/>
</dbReference>
<dbReference type="RefSeq" id="WP_054844928.1">
    <property type="nucleotide sequence ID" value="NZ_AP018929.1"/>
</dbReference>
<keyword evidence="2 3" id="KW-0687">Ribonucleoprotein</keyword>
<proteinExistence type="inferred from homology"/>
<dbReference type="GO" id="GO:0003735">
    <property type="term" value="F:structural constituent of ribosome"/>
    <property type="evidence" value="ECO:0007669"/>
    <property type="project" value="InterPro"/>
</dbReference>
<evidence type="ECO:0000256" key="2">
    <source>
        <dbReference type="ARBA" id="ARBA00023274"/>
    </source>
</evidence>
<evidence type="ECO:0000313" key="5">
    <source>
        <dbReference type="EMBL" id="BBG27184.1"/>
    </source>
</evidence>
<organism evidence="5 7">
    <name type="scientific">Sulfuracidifex tepidarius</name>
    <dbReference type="NCBI Taxonomy" id="1294262"/>
    <lineage>
        <taxon>Archaea</taxon>
        <taxon>Thermoproteota</taxon>
        <taxon>Thermoprotei</taxon>
        <taxon>Sulfolobales</taxon>
        <taxon>Sulfolobaceae</taxon>
        <taxon>Sulfuracidifex</taxon>
    </lineage>
</organism>
<name>A0A510E3U3_9CREN</name>
<dbReference type="KEGG" id="step:IC006_1738"/>
<evidence type="ECO:0000313" key="4">
    <source>
        <dbReference type="EMBL" id="BBG24426.1"/>
    </source>
</evidence>